<evidence type="ECO:0000313" key="2">
    <source>
        <dbReference type="EMBL" id="KAG7730878.1"/>
    </source>
</evidence>
<dbReference type="Proteomes" id="UP000738402">
    <property type="component" value="Unassembled WGS sequence"/>
</dbReference>
<evidence type="ECO:0000256" key="1">
    <source>
        <dbReference type="SAM" id="MobiDB-lite"/>
    </source>
</evidence>
<feature type="region of interest" description="Disordered" evidence="1">
    <location>
        <begin position="131"/>
        <end position="161"/>
    </location>
</feature>
<reference evidence="2" key="1">
    <citation type="journal article" date="2021" name="G3 (Bethesda)">
        <title>Genomic diversity, chromosomal rearrangements, and interspecies hybridization in the ogataea polymorpha species complex.</title>
        <authorList>
            <person name="Hanson S.J."/>
            <person name="Cinneide E.O."/>
            <person name="Salzberg L.I."/>
            <person name="Wolfe K.H."/>
            <person name="McGowan J."/>
            <person name="Fitzpatrick D.A."/>
            <person name="Matlin K."/>
        </authorList>
    </citation>
    <scope>NUCLEOTIDE SEQUENCE</scope>
    <source>
        <strain evidence="2">83-405-1</strain>
    </source>
</reference>
<organism evidence="2 3">
    <name type="scientific">Ogataea haglerorum</name>
    <dbReference type="NCBI Taxonomy" id="1937702"/>
    <lineage>
        <taxon>Eukaryota</taxon>
        <taxon>Fungi</taxon>
        <taxon>Dikarya</taxon>
        <taxon>Ascomycota</taxon>
        <taxon>Saccharomycotina</taxon>
        <taxon>Pichiomycetes</taxon>
        <taxon>Pichiales</taxon>
        <taxon>Pichiaceae</taxon>
        <taxon>Ogataea</taxon>
    </lineage>
</organism>
<name>A0AAN6DCM5_9ASCO</name>
<proteinExistence type="predicted"/>
<gene>
    <name evidence="2" type="ORF">KL933_000673</name>
</gene>
<accession>A0AAN6DCM5</accession>
<dbReference type="AlphaFoldDB" id="A0AAN6DCM5"/>
<comment type="caution">
    <text evidence="2">The sequence shown here is derived from an EMBL/GenBank/DDBJ whole genome shotgun (WGS) entry which is preliminary data.</text>
</comment>
<protein>
    <submittedName>
        <fullName evidence="2">Uncharacterized protein</fullName>
    </submittedName>
</protein>
<evidence type="ECO:0000313" key="3">
    <source>
        <dbReference type="Proteomes" id="UP000738402"/>
    </source>
</evidence>
<dbReference type="EMBL" id="JAHLUH010000001">
    <property type="protein sequence ID" value="KAG7730878.1"/>
    <property type="molecule type" value="Genomic_DNA"/>
</dbReference>
<sequence>MPVKFGEIALTAVFAKFTVPITFGSSSEVVTDERRIWRGITSNAVKVWLRSRKTDANARVLPNSGMQSRASPQGTCVRMDDLTGPTCLANHADGIAASACKMSSDEKMAPRVAAGASNSFARTASSIDLNGPVSLPDGEITPNTEATRSRPKLSVPDANTAPDASIKKLPSTIMRRLPILFEFHTKMYDSRVSPIMVSDMNRPIRDSLMCNSLRYNVSTWLVRLKHDIRTNTENHSTFVSELAWLMLSRKCTIVFFR</sequence>